<dbReference type="GO" id="GO:0043190">
    <property type="term" value="C:ATP-binding cassette (ABC) transporter complex"/>
    <property type="evidence" value="ECO:0007669"/>
    <property type="project" value="InterPro"/>
</dbReference>
<name>A0A225M9Q4_9BURK</name>
<dbReference type="CDD" id="cd06261">
    <property type="entry name" value="TM_PBP2"/>
    <property type="match status" value="1"/>
</dbReference>
<evidence type="ECO:0000259" key="10">
    <source>
        <dbReference type="PROSITE" id="PS50928"/>
    </source>
</evidence>
<accession>A0A225M9Q4</accession>
<dbReference type="Proteomes" id="UP000214603">
    <property type="component" value="Unassembled WGS sequence"/>
</dbReference>
<keyword evidence="4" id="KW-1003">Cell membrane</keyword>
<evidence type="ECO:0000313" key="11">
    <source>
        <dbReference type="EMBL" id="OWT57452.1"/>
    </source>
</evidence>
<dbReference type="EMBL" id="NJIH01000009">
    <property type="protein sequence ID" value="OWT57452.1"/>
    <property type="molecule type" value="Genomic_DNA"/>
</dbReference>
<feature type="transmembrane region" description="Helical" evidence="9">
    <location>
        <begin position="90"/>
        <end position="107"/>
    </location>
</feature>
<organism evidence="11 12">
    <name type="scientific">Candidimonas nitroreducens</name>
    <dbReference type="NCBI Taxonomy" id="683354"/>
    <lineage>
        <taxon>Bacteria</taxon>
        <taxon>Pseudomonadati</taxon>
        <taxon>Pseudomonadota</taxon>
        <taxon>Betaproteobacteria</taxon>
        <taxon>Burkholderiales</taxon>
        <taxon>Alcaligenaceae</taxon>
        <taxon>Candidimonas</taxon>
    </lineage>
</organism>
<dbReference type="PANTHER" id="PTHR30133:SF1">
    <property type="entry name" value="HISTIDINE TRANSPORT SYSTEM PERMEASE PROTEIN HISQ"/>
    <property type="match status" value="1"/>
</dbReference>
<evidence type="ECO:0000256" key="9">
    <source>
        <dbReference type="RuleBase" id="RU363032"/>
    </source>
</evidence>
<evidence type="ECO:0000256" key="7">
    <source>
        <dbReference type="ARBA" id="ARBA00022989"/>
    </source>
</evidence>
<evidence type="ECO:0000256" key="3">
    <source>
        <dbReference type="ARBA" id="ARBA00022448"/>
    </source>
</evidence>
<comment type="subcellular location">
    <subcellularLocation>
        <location evidence="1">Cell inner membrane</location>
        <topology evidence="1">Multi-pass membrane protein</topology>
    </subcellularLocation>
    <subcellularLocation>
        <location evidence="9">Cell membrane</location>
        <topology evidence="9">Multi-pass membrane protein</topology>
    </subcellularLocation>
</comment>
<feature type="transmembrane region" description="Helical" evidence="9">
    <location>
        <begin position="44"/>
        <end position="70"/>
    </location>
</feature>
<evidence type="ECO:0000256" key="6">
    <source>
        <dbReference type="ARBA" id="ARBA00022692"/>
    </source>
</evidence>
<keyword evidence="6 9" id="KW-0812">Transmembrane</keyword>
<keyword evidence="8 9" id="KW-0472">Membrane</keyword>
<dbReference type="GO" id="GO:0022857">
    <property type="term" value="F:transmembrane transporter activity"/>
    <property type="evidence" value="ECO:0007669"/>
    <property type="project" value="InterPro"/>
</dbReference>
<dbReference type="Pfam" id="PF00528">
    <property type="entry name" value="BPD_transp_1"/>
    <property type="match status" value="1"/>
</dbReference>
<dbReference type="PANTHER" id="PTHR30133">
    <property type="entry name" value="CATIONIC AMINO ACID TRANSPORTER, MEMBRANE COMPONENT"/>
    <property type="match status" value="1"/>
</dbReference>
<reference evidence="12" key="1">
    <citation type="submission" date="2017-06" db="EMBL/GenBank/DDBJ databases">
        <title>Herbaspirillum phytohormonus sp. nov., isolated from the root nodule of Robinia pseudoacacia in lead-zinc mine.</title>
        <authorList>
            <person name="Fan M."/>
            <person name="Lin Y."/>
        </authorList>
    </citation>
    <scope>NUCLEOTIDE SEQUENCE [LARGE SCALE GENOMIC DNA]</scope>
    <source>
        <strain evidence="12">SC-089</strain>
    </source>
</reference>
<evidence type="ECO:0000256" key="1">
    <source>
        <dbReference type="ARBA" id="ARBA00004429"/>
    </source>
</evidence>
<dbReference type="InterPro" id="IPR010065">
    <property type="entry name" value="AA_ABC_transptr_permease_3TM"/>
</dbReference>
<evidence type="ECO:0000313" key="12">
    <source>
        <dbReference type="Proteomes" id="UP000214603"/>
    </source>
</evidence>
<dbReference type="InterPro" id="IPR051613">
    <property type="entry name" value="ABC_transp_permease_HisMQ"/>
</dbReference>
<comment type="similarity">
    <text evidence="2">Belongs to the binding-protein-dependent transport system permease family. HisMQ subfamily.</text>
</comment>
<dbReference type="SUPFAM" id="SSF161098">
    <property type="entry name" value="MetI-like"/>
    <property type="match status" value="1"/>
</dbReference>
<gene>
    <name evidence="11" type="ORF">CEY11_16205</name>
</gene>
<sequence length="228" mass="24291">MLYGYGPLILQGTLMTLALTVLSAFFAMLLGIAGALCKTSGSRVLYGIAACYTTAIRAVPDLVIMLLVFYNLQSLVNWLCTLAGIAQIEINAFSAGVVTLAFIYGAYMTETFRGALEAVPRGQIEAGLSTGMSAALVFRKITLPQMVRHALPGLSNNLQVVIKSTALVSIIGLVDIISISQQAGRSTQHLFFFNILAALIYLGFTCATLVALAWAGRRFSAGVKEAEL</sequence>
<protein>
    <submittedName>
        <fullName evidence="11">Amino acid ABC transporter permease</fullName>
    </submittedName>
</protein>
<feature type="transmembrane region" description="Helical" evidence="9">
    <location>
        <begin position="12"/>
        <end position="37"/>
    </location>
</feature>
<dbReference type="InterPro" id="IPR000515">
    <property type="entry name" value="MetI-like"/>
</dbReference>
<feature type="transmembrane region" description="Helical" evidence="9">
    <location>
        <begin position="191"/>
        <end position="215"/>
    </location>
</feature>
<keyword evidence="5" id="KW-0997">Cell inner membrane</keyword>
<dbReference type="InterPro" id="IPR035906">
    <property type="entry name" value="MetI-like_sf"/>
</dbReference>
<evidence type="ECO:0000256" key="5">
    <source>
        <dbReference type="ARBA" id="ARBA00022519"/>
    </source>
</evidence>
<comment type="caution">
    <text evidence="11">The sequence shown here is derived from an EMBL/GenBank/DDBJ whole genome shotgun (WGS) entry which is preliminary data.</text>
</comment>
<dbReference type="NCBIfam" id="TIGR01726">
    <property type="entry name" value="HEQRo_perm_3TM"/>
    <property type="match status" value="1"/>
</dbReference>
<evidence type="ECO:0000256" key="2">
    <source>
        <dbReference type="ARBA" id="ARBA00010072"/>
    </source>
</evidence>
<evidence type="ECO:0000256" key="8">
    <source>
        <dbReference type="ARBA" id="ARBA00023136"/>
    </source>
</evidence>
<dbReference type="PROSITE" id="PS50928">
    <property type="entry name" value="ABC_TM1"/>
    <property type="match status" value="1"/>
</dbReference>
<feature type="domain" description="ABC transmembrane type-1" evidence="10">
    <location>
        <begin position="13"/>
        <end position="213"/>
    </location>
</feature>
<dbReference type="OrthoDB" id="7026155at2"/>
<dbReference type="RefSeq" id="WP_088604456.1">
    <property type="nucleotide sequence ID" value="NZ_NJIH01000009.1"/>
</dbReference>
<keyword evidence="3 9" id="KW-0813">Transport</keyword>
<dbReference type="AlphaFoldDB" id="A0A225M9Q4"/>
<proteinExistence type="inferred from homology"/>
<evidence type="ECO:0000256" key="4">
    <source>
        <dbReference type="ARBA" id="ARBA00022475"/>
    </source>
</evidence>
<keyword evidence="12" id="KW-1185">Reference proteome</keyword>
<keyword evidence="7 9" id="KW-1133">Transmembrane helix</keyword>
<dbReference type="Gene3D" id="1.10.3720.10">
    <property type="entry name" value="MetI-like"/>
    <property type="match status" value="1"/>
</dbReference>